<name>A0A9W6CLW5_XANFL</name>
<evidence type="ECO:0000313" key="11">
    <source>
        <dbReference type="EMBL" id="MDR6333364.1"/>
    </source>
</evidence>
<dbReference type="Pfam" id="PF00639">
    <property type="entry name" value="Rotamase"/>
    <property type="match status" value="1"/>
</dbReference>
<evidence type="ECO:0000256" key="1">
    <source>
        <dbReference type="ARBA" id="ARBA00000971"/>
    </source>
</evidence>
<keyword evidence="5 8" id="KW-0697">Rotamase</keyword>
<comment type="catalytic activity">
    <reaction evidence="1">
        <text>[protein]-peptidylproline (omega=180) = [protein]-peptidylproline (omega=0)</text>
        <dbReference type="Rhea" id="RHEA:16237"/>
        <dbReference type="Rhea" id="RHEA-COMP:10747"/>
        <dbReference type="Rhea" id="RHEA-COMP:10748"/>
        <dbReference type="ChEBI" id="CHEBI:83833"/>
        <dbReference type="ChEBI" id="CHEBI:83834"/>
        <dbReference type="EC" id="5.2.1.8"/>
    </reaction>
</comment>
<dbReference type="EC" id="5.2.1.8" evidence="3"/>
<evidence type="ECO:0000313" key="10">
    <source>
        <dbReference type="EMBL" id="GLI21639.1"/>
    </source>
</evidence>
<dbReference type="EMBL" id="BSDO01000001">
    <property type="protein sequence ID" value="GLI21639.1"/>
    <property type="molecule type" value="Genomic_DNA"/>
</dbReference>
<dbReference type="RefSeq" id="WP_281806300.1">
    <property type="nucleotide sequence ID" value="NZ_BSDO01000001.1"/>
</dbReference>
<dbReference type="PANTHER" id="PTHR47245">
    <property type="entry name" value="PEPTIDYLPROLYL ISOMERASE"/>
    <property type="match status" value="1"/>
</dbReference>
<evidence type="ECO:0000256" key="7">
    <source>
        <dbReference type="ARBA" id="ARBA00031484"/>
    </source>
</evidence>
<dbReference type="SUPFAM" id="SSF109998">
    <property type="entry name" value="Triger factor/SurA peptide-binding domain-like"/>
    <property type="match status" value="1"/>
</dbReference>
<dbReference type="Proteomes" id="UP001245370">
    <property type="component" value="Unassembled WGS sequence"/>
</dbReference>
<gene>
    <name evidence="11" type="ORF">GGQ86_001828</name>
    <name evidence="10" type="ORF">XFLAVUS301_13130</name>
</gene>
<dbReference type="InterPro" id="IPR050245">
    <property type="entry name" value="PrsA_foldase"/>
</dbReference>
<evidence type="ECO:0000256" key="5">
    <source>
        <dbReference type="ARBA" id="ARBA00023110"/>
    </source>
</evidence>
<evidence type="ECO:0000259" key="9">
    <source>
        <dbReference type="PROSITE" id="PS50198"/>
    </source>
</evidence>
<dbReference type="GeneID" id="95762108"/>
<dbReference type="Gene3D" id="3.10.50.40">
    <property type="match status" value="1"/>
</dbReference>
<dbReference type="PROSITE" id="PS50198">
    <property type="entry name" value="PPIC_PPIASE_2"/>
    <property type="match status" value="1"/>
</dbReference>
<evidence type="ECO:0000313" key="13">
    <source>
        <dbReference type="Proteomes" id="UP001245370"/>
    </source>
</evidence>
<protein>
    <recommendedName>
        <fullName evidence="4">Parvulin-like PPIase</fullName>
        <ecNumber evidence="3">5.2.1.8</ecNumber>
    </recommendedName>
    <alternativeName>
        <fullName evidence="6">Peptidyl-prolyl cis-trans isomerase plp</fullName>
    </alternativeName>
    <alternativeName>
        <fullName evidence="7">Rotamase plp</fullName>
    </alternativeName>
</protein>
<dbReference type="Proteomes" id="UP001144397">
    <property type="component" value="Unassembled WGS sequence"/>
</dbReference>
<reference evidence="10" key="1">
    <citation type="submission" date="2022-12" db="EMBL/GenBank/DDBJ databases">
        <title>Reference genome sequencing for broad-spectrum identification of bacterial and archaeal isolates by mass spectrometry.</title>
        <authorList>
            <person name="Sekiguchi Y."/>
            <person name="Tourlousse D.M."/>
        </authorList>
    </citation>
    <scope>NUCLEOTIDE SEQUENCE</scope>
    <source>
        <strain evidence="10">301</strain>
    </source>
</reference>
<evidence type="ECO:0000256" key="2">
    <source>
        <dbReference type="ARBA" id="ARBA00007656"/>
    </source>
</evidence>
<accession>A0A9W6CLW5</accession>
<dbReference type="GO" id="GO:0003755">
    <property type="term" value="F:peptidyl-prolyl cis-trans isomerase activity"/>
    <property type="evidence" value="ECO:0007669"/>
    <property type="project" value="UniProtKB-KW"/>
</dbReference>
<reference evidence="11 13" key="2">
    <citation type="submission" date="2023-07" db="EMBL/GenBank/DDBJ databases">
        <title>Genomic Encyclopedia of Type Strains, Phase IV (KMG-IV): sequencing the most valuable type-strain genomes for metagenomic binning, comparative biology and taxonomic classification.</title>
        <authorList>
            <person name="Goeker M."/>
        </authorList>
    </citation>
    <scope>NUCLEOTIDE SEQUENCE [LARGE SCALE GENOMIC DNA]</scope>
    <source>
        <strain evidence="11 13">DSM 338</strain>
    </source>
</reference>
<evidence type="ECO:0000313" key="12">
    <source>
        <dbReference type="Proteomes" id="UP001144397"/>
    </source>
</evidence>
<comment type="similarity">
    <text evidence="2">Belongs to the PpiC/parvulin rotamase family.</text>
</comment>
<feature type="domain" description="PpiC" evidence="9">
    <location>
        <begin position="122"/>
        <end position="224"/>
    </location>
</feature>
<evidence type="ECO:0000256" key="3">
    <source>
        <dbReference type="ARBA" id="ARBA00013194"/>
    </source>
</evidence>
<comment type="caution">
    <text evidence="10">The sequence shown here is derived from an EMBL/GenBank/DDBJ whole genome shotgun (WGS) entry which is preliminary data.</text>
</comment>
<dbReference type="EMBL" id="JAVDPY010000002">
    <property type="protein sequence ID" value="MDR6333364.1"/>
    <property type="molecule type" value="Genomic_DNA"/>
</dbReference>
<dbReference type="InterPro" id="IPR027304">
    <property type="entry name" value="Trigger_fact/SurA_dom_sf"/>
</dbReference>
<dbReference type="AlphaFoldDB" id="A0A9W6CLW5"/>
<dbReference type="SUPFAM" id="SSF54534">
    <property type="entry name" value="FKBP-like"/>
    <property type="match status" value="1"/>
</dbReference>
<dbReference type="InterPro" id="IPR046357">
    <property type="entry name" value="PPIase_dom_sf"/>
</dbReference>
<keyword evidence="13" id="KW-1185">Reference proteome</keyword>
<dbReference type="InterPro" id="IPR000297">
    <property type="entry name" value="PPIase_PpiC"/>
</dbReference>
<evidence type="ECO:0000256" key="8">
    <source>
        <dbReference type="PROSITE-ProRule" id="PRU00278"/>
    </source>
</evidence>
<sequence>MVEIVTLTAPRPTGRRPQEIRVDGVAISRADIAREAQNHAAADPAAAWQAAAHALVVRQLLLAEADRLGIAAVPEEDDEDRRETEEEAVIRALLEEEVKVPTADEDTCRRYFARNPALFRTGDLYEVAHILIAADPTDAGARQAARDQAEALLTGLLSGAVAFETTAREVSACPSREVGGSLGQIGRGQTVPEFEAALAAMEPGALHPVPVETRYGFHIVRLAHRVEGRALPFEMVREAIAGHLELSSWHAAMRQYVSLLIGRADIRGISMEGASSPLVQ</sequence>
<keyword evidence="8 10" id="KW-0413">Isomerase</keyword>
<dbReference type="PANTHER" id="PTHR47245:SF2">
    <property type="entry name" value="PEPTIDYL-PROLYL CIS-TRANS ISOMERASE HP_0175-RELATED"/>
    <property type="match status" value="1"/>
</dbReference>
<proteinExistence type="inferred from homology"/>
<organism evidence="10 12">
    <name type="scientific">Xanthobacter flavus</name>
    <dbReference type="NCBI Taxonomy" id="281"/>
    <lineage>
        <taxon>Bacteria</taxon>
        <taxon>Pseudomonadati</taxon>
        <taxon>Pseudomonadota</taxon>
        <taxon>Alphaproteobacteria</taxon>
        <taxon>Hyphomicrobiales</taxon>
        <taxon>Xanthobacteraceae</taxon>
        <taxon>Xanthobacter</taxon>
    </lineage>
</organism>
<evidence type="ECO:0000256" key="4">
    <source>
        <dbReference type="ARBA" id="ARBA00018370"/>
    </source>
</evidence>
<evidence type="ECO:0000256" key="6">
    <source>
        <dbReference type="ARBA" id="ARBA00030642"/>
    </source>
</evidence>